<dbReference type="EMBL" id="CP007029">
    <property type="protein sequence ID" value="AHF00130.1"/>
    <property type="molecule type" value="Genomic_DNA"/>
</dbReference>
<keyword evidence="3" id="KW-1185">Reference proteome</keyword>
<evidence type="ECO:0008006" key="4">
    <source>
        <dbReference type="Google" id="ProtNLM"/>
    </source>
</evidence>
<feature type="coiled-coil region" evidence="1">
    <location>
        <begin position="259"/>
        <end position="293"/>
    </location>
</feature>
<dbReference type="InterPro" id="IPR024078">
    <property type="entry name" value="LmbE-like_dom_sf"/>
</dbReference>
<keyword evidence="1" id="KW-0175">Coiled coil</keyword>
<dbReference type="Pfam" id="PF02585">
    <property type="entry name" value="PIG-L"/>
    <property type="match status" value="1"/>
</dbReference>
<reference evidence="2 3" key="1">
    <citation type="submission" date="2013-12" db="EMBL/GenBank/DDBJ databases">
        <authorList>
            <consortium name="DOE Joint Genome Institute"/>
            <person name="Muyzer G."/>
            <person name="Huntemann M."/>
            <person name="Han J."/>
            <person name="Chen A."/>
            <person name="Kyrpides N."/>
            <person name="Mavromatis K."/>
            <person name="Markowitz V."/>
            <person name="Palaniappan K."/>
            <person name="Ivanova N."/>
            <person name="Schaumberg A."/>
            <person name="Pati A."/>
            <person name="Liolios K."/>
            <person name="Nordberg H.P."/>
            <person name="Cantor M.N."/>
            <person name="Hua S.X."/>
            <person name="Woyke T."/>
        </authorList>
    </citation>
    <scope>NUCLEOTIDE SEQUENCE [LARGE SCALE GENOMIC DNA]</scope>
    <source>
        <strain evidence="2 3">ARh 1</strain>
    </source>
</reference>
<dbReference type="RefSeq" id="WP_006748301.1">
    <property type="nucleotide sequence ID" value="NZ_CP007029.1"/>
</dbReference>
<dbReference type="AlphaFoldDB" id="W0DNG3"/>
<dbReference type="KEGG" id="tti:THITH_10050"/>
<dbReference type="STRING" id="713585.THITH_10050"/>
<evidence type="ECO:0000313" key="2">
    <source>
        <dbReference type="EMBL" id="AHF00130.1"/>
    </source>
</evidence>
<dbReference type="PANTHER" id="PTHR12993:SF29">
    <property type="entry name" value="BLR3841 PROTEIN"/>
    <property type="match status" value="1"/>
</dbReference>
<dbReference type="Gene3D" id="3.40.50.10320">
    <property type="entry name" value="LmbE-like"/>
    <property type="match status" value="1"/>
</dbReference>
<accession>W0DNG3</accession>
<dbReference type="HOGENOM" id="CLU_865837_0_0_6"/>
<name>W0DNG3_9GAMM</name>
<protein>
    <recommendedName>
        <fullName evidence="4">LmbE family protein</fullName>
    </recommendedName>
</protein>
<evidence type="ECO:0000313" key="3">
    <source>
        <dbReference type="Proteomes" id="UP000005289"/>
    </source>
</evidence>
<sequence length="321" mass="35036">MKPILSEPDYLPFQPGHLPDGPWLVLAPHPDDETFGMGGALALARGNGQAVRVLVLTDGACGGEGADLVHRRESETRAAVALLGGAEIEFWRVPDRGLEVTEDLVQKLASLLSAQAYRAVFFPHPGEPHPDHRACAGLAWAALRASGCDAEAWSYEISVQGLASTLVDITPVTQHKAAAMACYMSQHDQNAYQERILGLNACRAWSLPLAVSHAEAFFHWASGREGLLVDAWTEQLQPRLAPAAIGEGLRGTTSTTERLRACETECRQLRARANALEARVAAYEEQLHAMLHSRSWRMTGALRAISGLLRRLRRQRKATSE</sequence>
<dbReference type="SUPFAM" id="SSF102588">
    <property type="entry name" value="LmbE-like"/>
    <property type="match status" value="1"/>
</dbReference>
<dbReference type="GO" id="GO:0016811">
    <property type="term" value="F:hydrolase activity, acting on carbon-nitrogen (but not peptide) bonds, in linear amides"/>
    <property type="evidence" value="ECO:0007669"/>
    <property type="project" value="TreeGrafter"/>
</dbReference>
<proteinExistence type="predicted"/>
<dbReference type="OrthoDB" id="9801954at2"/>
<dbReference type="Proteomes" id="UP000005289">
    <property type="component" value="Chromosome"/>
</dbReference>
<evidence type="ECO:0000256" key="1">
    <source>
        <dbReference type="SAM" id="Coils"/>
    </source>
</evidence>
<organism evidence="2 3">
    <name type="scientific">Thioalkalivibrio paradoxus ARh 1</name>
    <dbReference type="NCBI Taxonomy" id="713585"/>
    <lineage>
        <taxon>Bacteria</taxon>
        <taxon>Pseudomonadati</taxon>
        <taxon>Pseudomonadota</taxon>
        <taxon>Gammaproteobacteria</taxon>
        <taxon>Chromatiales</taxon>
        <taxon>Ectothiorhodospiraceae</taxon>
        <taxon>Thioalkalivibrio</taxon>
    </lineage>
</organism>
<gene>
    <name evidence="2" type="ORF">THITH_10050</name>
</gene>
<dbReference type="PANTHER" id="PTHR12993">
    <property type="entry name" value="N-ACETYLGLUCOSAMINYL-PHOSPHATIDYLINOSITOL DE-N-ACETYLASE-RELATED"/>
    <property type="match status" value="1"/>
</dbReference>
<dbReference type="InterPro" id="IPR003737">
    <property type="entry name" value="GlcNAc_PI_deacetylase-related"/>
</dbReference>